<dbReference type="Proteomes" id="UP000823521">
    <property type="component" value="Unassembled WGS sequence"/>
</dbReference>
<name>A0ABS3VJY4_MICEH</name>
<organism evidence="1 2">
    <name type="scientific">Micromonospora echinofusca</name>
    <dbReference type="NCBI Taxonomy" id="47858"/>
    <lineage>
        <taxon>Bacteria</taxon>
        <taxon>Bacillati</taxon>
        <taxon>Actinomycetota</taxon>
        <taxon>Actinomycetes</taxon>
        <taxon>Micromonosporales</taxon>
        <taxon>Micromonosporaceae</taxon>
        <taxon>Micromonospora</taxon>
    </lineage>
</organism>
<comment type="caution">
    <text evidence="1">The sequence shown here is derived from an EMBL/GenBank/DDBJ whole genome shotgun (WGS) entry which is preliminary data.</text>
</comment>
<proteinExistence type="predicted"/>
<evidence type="ECO:0000313" key="1">
    <source>
        <dbReference type="EMBL" id="MBO4204837.1"/>
    </source>
</evidence>
<gene>
    <name evidence="1" type="ORF">GSF22_02275</name>
</gene>
<keyword evidence="2" id="KW-1185">Reference proteome</keyword>
<protein>
    <recommendedName>
        <fullName evidence="3">PEP-CTERM protein-sorting domain-containing protein</fullName>
    </recommendedName>
</protein>
<reference evidence="1 2" key="1">
    <citation type="submission" date="2019-12" db="EMBL/GenBank/DDBJ databases">
        <title>Whole genome sequencing of endophytic Actinobacterium Micromonospora sp. MPMI6T.</title>
        <authorList>
            <person name="Evv R."/>
            <person name="Podile A.R."/>
        </authorList>
    </citation>
    <scope>NUCLEOTIDE SEQUENCE [LARGE SCALE GENOMIC DNA]</scope>
    <source>
        <strain evidence="1 2">MPMI6</strain>
    </source>
</reference>
<evidence type="ECO:0008006" key="3">
    <source>
        <dbReference type="Google" id="ProtNLM"/>
    </source>
</evidence>
<evidence type="ECO:0000313" key="2">
    <source>
        <dbReference type="Proteomes" id="UP000823521"/>
    </source>
</evidence>
<accession>A0ABS3VJY4</accession>
<dbReference type="EMBL" id="WVUH01000007">
    <property type="protein sequence ID" value="MBO4204837.1"/>
    <property type="molecule type" value="Genomic_DNA"/>
</dbReference>
<sequence>MGNVTLGAGLLISLLMVSPDNPSTGGYVLAGLLVLTGLGLRVEAAVLALREPGPGHPGVR</sequence>